<dbReference type="PhylomeDB" id="Q1AY74"/>
<feature type="compositionally biased region" description="Basic and acidic residues" evidence="1">
    <location>
        <begin position="1"/>
        <end position="19"/>
    </location>
</feature>
<dbReference type="InterPro" id="IPR036102">
    <property type="entry name" value="OsmC/Ohrsf"/>
</dbReference>
<reference evidence="2 3" key="1">
    <citation type="submission" date="2006-06" db="EMBL/GenBank/DDBJ databases">
        <title>Complete sequence of Rubrobacter xylanophilus DSM 9941.</title>
        <authorList>
            <consortium name="US DOE Joint Genome Institute"/>
            <person name="Copeland A."/>
            <person name="Lucas S."/>
            <person name="Lapidus A."/>
            <person name="Barry K."/>
            <person name="Detter J.C."/>
            <person name="Glavina del Rio T."/>
            <person name="Hammon N."/>
            <person name="Israni S."/>
            <person name="Dalin E."/>
            <person name="Tice H."/>
            <person name="Pitluck S."/>
            <person name="Munk A.C."/>
            <person name="Brettin T."/>
            <person name="Bruce D."/>
            <person name="Han C."/>
            <person name="Tapia R."/>
            <person name="Gilna P."/>
            <person name="Schmutz J."/>
            <person name="Larimer F."/>
            <person name="Land M."/>
            <person name="Hauser L."/>
            <person name="Kyrpides N."/>
            <person name="Lykidis A."/>
            <person name="da Costa M.S."/>
            <person name="Rainey F.A."/>
            <person name="Empadinhas N."/>
            <person name="Jolivet E."/>
            <person name="Battista J.R."/>
            <person name="Richardson P."/>
        </authorList>
    </citation>
    <scope>NUCLEOTIDE SEQUENCE [LARGE SCALE GENOMIC DNA]</scope>
    <source>
        <strain evidence="3">DSM 9941 / NBRC 16129 / PRD-1</strain>
    </source>
</reference>
<evidence type="ECO:0000313" key="2">
    <source>
        <dbReference type="EMBL" id="ABG03654.1"/>
    </source>
</evidence>
<keyword evidence="3" id="KW-1185">Reference proteome</keyword>
<dbReference type="RefSeq" id="WP_011563672.1">
    <property type="nucleotide sequence ID" value="NC_008148.1"/>
</dbReference>
<dbReference type="PANTHER" id="PTHR35368:SF1">
    <property type="entry name" value="HYDROPEROXIDE REDUCTASE"/>
    <property type="match status" value="1"/>
</dbReference>
<dbReference type="EMBL" id="CP000386">
    <property type="protein sequence ID" value="ABG03654.1"/>
    <property type="molecule type" value="Genomic_DNA"/>
</dbReference>
<evidence type="ECO:0000256" key="1">
    <source>
        <dbReference type="SAM" id="MobiDB-lite"/>
    </source>
</evidence>
<gene>
    <name evidence="2" type="ordered locus">Rxyl_0684</name>
</gene>
<feature type="region of interest" description="Disordered" evidence="1">
    <location>
        <begin position="1"/>
        <end position="20"/>
    </location>
</feature>
<dbReference type="InterPro" id="IPR015946">
    <property type="entry name" value="KH_dom-like_a/b"/>
</dbReference>
<evidence type="ECO:0000313" key="3">
    <source>
        <dbReference type="Proteomes" id="UP000006637"/>
    </source>
</evidence>
<dbReference type="HOGENOM" id="CLU_100936_0_0_11"/>
<accession>Q1AY74</accession>
<sequence>MDLRRVQRPLKERYRREPGSSRITLRARGTETGTPVSCSVDIGRAVYEAGAHAGVGGPGTAACSGDLLLGALAACAQITCQMVAASLGVPTRGIEALAEGDLDLAGTLGLSEEVPVGFQEIRLTLAVDAPEASEEQLESLREKTERYCVVMQTLKSPPRVSVSWEAG</sequence>
<dbReference type="OrthoDB" id="9793881at2"/>
<name>Q1AY74_RUBXD</name>
<dbReference type="PANTHER" id="PTHR35368">
    <property type="entry name" value="HYDROPEROXIDE REDUCTASE"/>
    <property type="match status" value="1"/>
</dbReference>
<dbReference type="InterPro" id="IPR003718">
    <property type="entry name" value="OsmC/Ohr_fam"/>
</dbReference>
<dbReference type="STRING" id="266117.Rxyl_0684"/>
<dbReference type="SUPFAM" id="SSF82784">
    <property type="entry name" value="OsmC-like"/>
    <property type="match status" value="1"/>
</dbReference>
<dbReference type="eggNOG" id="COG1765">
    <property type="taxonomic scope" value="Bacteria"/>
</dbReference>
<dbReference type="Proteomes" id="UP000006637">
    <property type="component" value="Chromosome"/>
</dbReference>
<proteinExistence type="predicted"/>
<dbReference type="Gene3D" id="3.30.300.20">
    <property type="match status" value="1"/>
</dbReference>
<dbReference type="KEGG" id="rxy:Rxyl_0684"/>
<protein>
    <submittedName>
        <fullName evidence="2">OsmC-like protein</fullName>
    </submittedName>
</protein>
<dbReference type="Pfam" id="PF02566">
    <property type="entry name" value="OsmC"/>
    <property type="match status" value="1"/>
</dbReference>
<dbReference type="AlphaFoldDB" id="Q1AY74"/>
<organism evidence="2 3">
    <name type="scientific">Rubrobacter xylanophilus (strain DSM 9941 / JCM 11954 / NBRC 16129 / PRD-1)</name>
    <dbReference type="NCBI Taxonomy" id="266117"/>
    <lineage>
        <taxon>Bacteria</taxon>
        <taxon>Bacillati</taxon>
        <taxon>Actinomycetota</taxon>
        <taxon>Rubrobacteria</taxon>
        <taxon>Rubrobacterales</taxon>
        <taxon>Rubrobacteraceae</taxon>
        <taxon>Rubrobacter</taxon>
    </lineage>
</organism>
<dbReference type="InterPro" id="IPR052924">
    <property type="entry name" value="OsmC/Ohr_hydroprdx_reductase"/>
</dbReference>